<evidence type="ECO:0000313" key="1">
    <source>
        <dbReference type="EMBL" id="KAJ3479218.1"/>
    </source>
</evidence>
<protein>
    <submittedName>
        <fullName evidence="1">Uncharacterized protein</fullName>
    </submittedName>
</protein>
<dbReference type="EMBL" id="JANAKD010001461">
    <property type="protein sequence ID" value="KAJ3479218.1"/>
    <property type="molecule type" value="Genomic_DNA"/>
</dbReference>
<dbReference type="Proteomes" id="UP001148737">
    <property type="component" value="Unassembled WGS sequence"/>
</dbReference>
<evidence type="ECO:0000313" key="2">
    <source>
        <dbReference type="Proteomes" id="UP001148737"/>
    </source>
</evidence>
<keyword evidence="2" id="KW-1185">Reference proteome</keyword>
<name>A0ACC1QL11_9HYPO</name>
<organism evidence="1 2">
    <name type="scientific">Lecanicillium saksenae</name>
    <dbReference type="NCBI Taxonomy" id="468837"/>
    <lineage>
        <taxon>Eukaryota</taxon>
        <taxon>Fungi</taxon>
        <taxon>Dikarya</taxon>
        <taxon>Ascomycota</taxon>
        <taxon>Pezizomycotina</taxon>
        <taxon>Sordariomycetes</taxon>
        <taxon>Hypocreomycetidae</taxon>
        <taxon>Hypocreales</taxon>
        <taxon>Cordycipitaceae</taxon>
        <taxon>Lecanicillium</taxon>
    </lineage>
</organism>
<proteinExistence type="predicted"/>
<sequence>MVQPIVQDQYVAARAYFGAIVGLLFLEGAIRHILLIQSRLQNRKEQHVRHWRITTLVHRTLTCSLPIPLLTAYSVPDVVRFVIFAALNVIFALNDNQYTTDYKLYGWLTIANGGLALLLAARSNLFSLVLRIPGPVLLQYHRWIGLATVSHATVHVAFNIMHFVNTDQIATNLANARIRVGLMAWICLALIFLTALPIIRRRYFELFYYTHFLFFVFMVGALYHTTNGPEFLLPGFSLWVVDRAIRLIYGFRKITVERVTYYEGDLTKLQLSGARAAKPGQIVWLQLLGISFAHWHPFTVASVAPDSTSPKSTVAIRGIGGYTLAVQRLVEKPLASDDAPSIVRIRLDGPYGVGRFNWYDERLIVLVAGGVGITPGLSISSSIIHGAANSAMPIRHIYLLWIVKEVSHIAWFAEELRHLQTLSNQDTSRVKFNITVHVTRSAVSPENSAMEMQKPSTTAADPSWRLERGRPNIQEWFGKIIKEVPNMDAAVNVCGPHDLVRDVRRASVVESCHKSLFRVEEESFER</sequence>
<comment type="caution">
    <text evidence="1">The sequence shown here is derived from an EMBL/GenBank/DDBJ whole genome shotgun (WGS) entry which is preliminary data.</text>
</comment>
<accession>A0ACC1QL11</accession>
<gene>
    <name evidence="1" type="ORF">NLG97_g8377</name>
</gene>
<reference evidence="1" key="1">
    <citation type="submission" date="2022-07" db="EMBL/GenBank/DDBJ databases">
        <title>Genome Sequence of Lecanicillium saksenae.</title>
        <authorList>
            <person name="Buettner E."/>
        </authorList>
    </citation>
    <scope>NUCLEOTIDE SEQUENCE</scope>
    <source>
        <strain evidence="1">VT-O1</strain>
    </source>
</reference>